<keyword evidence="2" id="KW-1185">Reference proteome</keyword>
<dbReference type="AlphaFoldDB" id="R4WNG2"/>
<evidence type="ECO:0000313" key="2">
    <source>
        <dbReference type="Proteomes" id="UP000013966"/>
    </source>
</evidence>
<proteinExistence type="predicted"/>
<dbReference type="PATRIC" id="fig|758793.3.peg.4416"/>
<protein>
    <submittedName>
        <fullName evidence="1">Uncharacterized protein</fullName>
    </submittedName>
</protein>
<sequence length="53" mass="6136">MDLEYAPGERERMLQGILLRECQPFLAKRHVDPHVYLAMLLVDIGDKILSLID</sequence>
<name>R4WNG2_9BURK</name>
<dbReference type="HOGENOM" id="CLU_3059342_0_0_4"/>
<evidence type="ECO:0000313" key="1">
    <source>
        <dbReference type="EMBL" id="BAN26173.1"/>
    </source>
</evidence>
<accession>R4WNG2</accession>
<dbReference type="EMBL" id="AP013060">
    <property type="protein sequence ID" value="BAN26173.1"/>
    <property type="molecule type" value="Genomic_DNA"/>
</dbReference>
<dbReference type="KEGG" id="buo:BRPE64_CCDS00900"/>
<dbReference type="RefSeq" id="WP_016346884.1">
    <property type="nucleotide sequence ID" value="NC_021288.1"/>
</dbReference>
<organism evidence="1 2">
    <name type="scientific">Caballeronia insecticola</name>
    <dbReference type="NCBI Taxonomy" id="758793"/>
    <lineage>
        <taxon>Bacteria</taxon>
        <taxon>Pseudomonadati</taxon>
        <taxon>Pseudomonadota</taxon>
        <taxon>Betaproteobacteria</taxon>
        <taxon>Burkholderiales</taxon>
        <taxon>Burkholderiaceae</taxon>
        <taxon>Caballeronia</taxon>
    </lineage>
</organism>
<dbReference type="STRING" id="758793.BRPE64_CCDS00900"/>
<gene>
    <name evidence="1" type="ORF">BRPE64_CCDS00900</name>
</gene>
<reference evidence="1 2" key="1">
    <citation type="journal article" date="2013" name="Genome Announc.">
        <title>Complete Genome Sequence of Burkholderia sp. Strain RPE64, Bacterial Symbiont of the Bean Bug Riptortus pedestris.</title>
        <authorList>
            <person name="Shibata T.F."/>
            <person name="Maeda T."/>
            <person name="Nikoh N."/>
            <person name="Yamaguchi K."/>
            <person name="Oshima K."/>
            <person name="Hattori M."/>
            <person name="Nishiyama T."/>
            <person name="Hasebe M."/>
            <person name="Fukatsu T."/>
            <person name="Kikuchi Y."/>
            <person name="Shigenobu S."/>
        </authorList>
    </citation>
    <scope>NUCLEOTIDE SEQUENCE [LARGE SCALE GENOMIC DNA]</scope>
</reference>
<dbReference type="Proteomes" id="UP000013966">
    <property type="component" value="Chromosome 3"/>
</dbReference>
<reference evidence="1 2" key="2">
    <citation type="journal article" date="2018" name="Int. J. Syst. Evol. Microbiol.">
        <title>Burkholderia insecticola sp. nov., a gut symbiotic bacterium of the bean bug Riptortus pedestris.</title>
        <authorList>
            <person name="Takeshita K."/>
            <person name="Tamaki H."/>
            <person name="Ohbayashi T."/>
            <person name="Meng X.-Y."/>
            <person name="Sone T."/>
            <person name="Mitani Y."/>
            <person name="Peeters C."/>
            <person name="Kikuchi Y."/>
            <person name="Vandamme P."/>
        </authorList>
    </citation>
    <scope>NUCLEOTIDE SEQUENCE [LARGE SCALE GENOMIC DNA]</scope>
    <source>
        <strain evidence="1">RPE64</strain>
    </source>
</reference>